<gene>
    <name evidence="1" type="ORF">BDN72DRAFT_106669</name>
</gene>
<name>A0ACD3ANN6_9AGAR</name>
<sequence>MMTATMMASSSTLFTAETPHQPVAALLLIENSSVMLSVWQDLQDRCLRGLIEKLNEASPTTPVMGFVQESTAMMGAFESDQAASAGTSSTMSTPKAVDNLHAGISGVRFTQDAENRLSAGMIGMGIDFLASLQVHGQPPSRHLIIVAASKPTSDIYSSEPSTGLSVAMWHHLAQKMAQAGVHCHLVLHPSLTGSPFKILFERSLEVQGLMEEVPPFIIDPTKVYLRLSARPANPSLDIATASTSGGHSQNASSQHCIESDPYPNHSPVSGVQSPTPRRRRSSPQRKPTYPLDPYTSKQQLSNQPHSIASSPNIDHFDPHTPSSSSHPNDNLNPIAPSLVTQLQQVHGLTKKKVYGAKPTRQPFFRDERVVQNAGPRGPSSTPSPSMPMVPNGSNNGGRVLSQSRTNRVLRLAQGGPTGVPLLPNAGGIPATINSPSTPTHMNGMPTHTASMITPDGQIIHSPIGISSLPSTPNRMSFGMNSVEQGHVTVHGWPHTPTTTVPTQVFVPRRDYPMHPLADGSGTSPLPPMPSSSGGPADMYGHAISEPPVTSYFPPMPHIVHHGGAAMSGMSGSVGSTMPTTPHSMPVSTAGVPIAVGGEPCALTASAISGATTGWIGHPQATFDHHPQRQGYTTPSPPLHQQVDYRPIQTQPTQMSEYSSPYVIQDATSMYQNPTQVPSGASTPRSLNLISNSNFSLNYRTPLSTPTSTSPPMMNTNGEVERRISVSPPTIGGFQQSVTTPMPVSHLHTFATSGPSLHSVGPVTKATPPLPSTTPTGTQAHPHTKHVTAQSGQPSGSQSRPPLFRSRSHAVPEDEEPFTFNKEYIAATTAMFNDEVLPAYPGFPTLPAVSSGSSHEGGEVTSAPTHDRPPNSVFSPIPSSISLRLSSSPLSSAKGSSSQPPSPQTADGSRAILGQTPITSNVTGELYSSKMRHEYAQQQQQLHGQYLSHHNSSQTSTTPLYSPTRPQQNYQASGSQGYFDEPVSPSPPTSDSLSYPYPQSTGSLTPRTPFVGVGVGVKSPGGNSLAGWAG</sequence>
<accession>A0ACD3ANN6</accession>
<dbReference type="Proteomes" id="UP000308600">
    <property type="component" value="Unassembled WGS sequence"/>
</dbReference>
<evidence type="ECO:0000313" key="2">
    <source>
        <dbReference type="Proteomes" id="UP000308600"/>
    </source>
</evidence>
<organism evidence="1 2">
    <name type="scientific">Pluteus cervinus</name>
    <dbReference type="NCBI Taxonomy" id="181527"/>
    <lineage>
        <taxon>Eukaryota</taxon>
        <taxon>Fungi</taxon>
        <taxon>Dikarya</taxon>
        <taxon>Basidiomycota</taxon>
        <taxon>Agaricomycotina</taxon>
        <taxon>Agaricomycetes</taxon>
        <taxon>Agaricomycetidae</taxon>
        <taxon>Agaricales</taxon>
        <taxon>Pluteineae</taxon>
        <taxon>Pluteaceae</taxon>
        <taxon>Pluteus</taxon>
    </lineage>
</organism>
<dbReference type="EMBL" id="ML208379">
    <property type="protein sequence ID" value="TFK67305.1"/>
    <property type="molecule type" value="Genomic_DNA"/>
</dbReference>
<reference evidence="1 2" key="1">
    <citation type="journal article" date="2019" name="Nat. Ecol. Evol.">
        <title>Megaphylogeny resolves global patterns of mushroom evolution.</title>
        <authorList>
            <person name="Varga T."/>
            <person name="Krizsan K."/>
            <person name="Foldi C."/>
            <person name="Dima B."/>
            <person name="Sanchez-Garcia M."/>
            <person name="Sanchez-Ramirez S."/>
            <person name="Szollosi G.J."/>
            <person name="Szarkandi J.G."/>
            <person name="Papp V."/>
            <person name="Albert L."/>
            <person name="Andreopoulos W."/>
            <person name="Angelini C."/>
            <person name="Antonin V."/>
            <person name="Barry K.W."/>
            <person name="Bougher N.L."/>
            <person name="Buchanan P."/>
            <person name="Buyck B."/>
            <person name="Bense V."/>
            <person name="Catcheside P."/>
            <person name="Chovatia M."/>
            <person name="Cooper J."/>
            <person name="Damon W."/>
            <person name="Desjardin D."/>
            <person name="Finy P."/>
            <person name="Geml J."/>
            <person name="Haridas S."/>
            <person name="Hughes K."/>
            <person name="Justo A."/>
            <person name="Karasinski D."/>
            <person name="Kautmanova I."/>
            <person name="Kiss B."/>
            <person name="Kocsube S."/>
            <person name="Kotiranta H."/>
            <person name="LaButti K.M."/>
            <person name="Lechner B.E."/>
            <person name="Liimatainen K."/>
            <person name="Lipzen A."/>
            <person name="Lukacs Z."/>
            <person name="Mihaltcheva S."/>
            <person name="Morgado L.N."/>
            <person name="Niskanen T."/>
            <person name="Noordeloos M.E."/>
            <person name="Ohm R.A."/>
            <person name="Ortiz-Santana B."/>
            <person name="Ovrebo C."/>
            <person name="Racz N."/>
            <person name="Riley R."/>
            <person name="Savchenko A."/>
            <person name="Shiryaev A."/>
            <person name="Soop K."/>
            <person name="Spirin V."/>
            <person name="Szebenyi C."/>
            <person name="Tomsovsky M."/>
            <person name="Tulloss R.E."/>
            <person name="Uehling J."/>
            <person name="Grigoriev I.V."/>
            <person name="Vagvolgyi C."/>
            <person name="Papp T."/>
            <person name="Martin F.M."/>
            <person name="Miettinen O."/>
            <person name="Hibbett D.S."/>
            <person name="Nagy L.G."/>
        </authorList>
    </citation>
    <scope>NUCLEOTIDE SEQUENCE [LARGE SCALE GENOMIC DNA]</scope>
    <source>
        <strain evidence="1 2">NL-1719</strain>
    </source>
</reference>
<keyword evidence="2" id="KW-1185">Reference proteome</keyword>
<evidence type="ECO:0000313" key="1">
    <source>
        <dbReference type="EMBL" id="TFK67305.1"/>
    </source>
</evidence>
<protein>
    <submittedName>
        <fullName evidence="1">Uncharacterized protein</fullName>
    </submittedName>
</protein>
<proteinExistence type="predicted"/>